<gene>
    <name evidence="1" type="ORF">POM88_034451</name>
</gene>
<evidence type="ECO:0000313" key="2">
    <source>
        <dbReference type="Proteomes" id="UP001237642"/>
    </source>
</evidence>
<organism evidence="1 2">
    <name type="scientific">Heracleum sosnowskyi</name>
    <dbReference type="NCBI Taxonomy" id="360622"/>
    <lineage>
        <taxon>Eukaryota</taxon>
        <taxon>Viridiplantae</taxon>
        <taxon>Streptophyta</taxon>
        <taxon>Embryophyta</taxon>
        <taxon>Tracheophyta</taxon>
        <taxon>Spermatophyta</taxon>
        <taxon>Magnoliopsida</taxon>
        <taxon>eudicotyledons</taxon>
        <taxon>Gunneridae</taxon>
        <taxon>Pentapetalae</taxon>
        <taxon>asterids</taxon>
        <taxon>campanulids</taxon>
        <taxon>Apiales</taxon>
        <taxon>Apiaceae</taxon>
        <taxon>Apioideae</taxon>
        <taxon>apioid superclade</taxon>
        <taxon>Tordylieae</taxon>
        <taxon>Tordyliinae</taxon>
        <taxon>Heracleum</taxon>
    </lineage>
</organism>
<sequence>MDYSKILDDPELMATFKDPEIMAALQDARTGTFLVYLFFQCWRDKPAIVGGTSLANPTSLILLTKLRSSKIFPGFRSRCTSGSGFVWWRKMSHVLISAAIRNLCCQESGFEFPL</sequence>
<evidence type="ECO:0000313" key="1">
    <source>
        <dbReference type="EMBL" id="KAK1368359.1"/>
    </source>
</evidence>
<reference evidence="1" key="2">
    <citation type="submission" date="2023-05" db="EMBL/GenBank/DDBJ databases">
        <authorList>
            <person name="Schelkunov M.I."/>
        </authorList>
    </citation>
    <scope>NUCLEOTIDE SEQUENCE</scope>
    <source>
        <strain evidence="1">Hsosn_3</strain>
        <tissue evidence="1">Leaf</tissue>
    </source>
</reference>
<protein>
    <submittedName>
        <fullName evidence="1">Uncharacterized protein</fullName>
    </submittedName>
</protein>
<name>A0AAD8MD59_9APIA</name>
<reference evidence="1" key="1">
    <citation type="submission" date="2023-02" db="EMBL/GenBank/DDBJ databases">
        <title>Genome of toxic invasive species Heracleum sosnowskyi carries increased number of genes despite the absence of recent whole-genome duplications.</title>
        <authorList>
            <person name="Schelkunov M."/>
            <person name="Shtratnikova V."/>
            <person name="Makarenko M."/>
            <person name="Klepikova A."/>
            <person name="Omelchenko D."/>
            <person name="Novikova G."/>
            <person name="Obukhova E."/>
            <person name="Bogdanov V."/>
            <person name="Penin A."/>
            <person name="Logacheva M."/>
        </authorList>
    </citation>
    <scope>NUCLEOTIDE SEQUENCE</scope>
    <source>
        <strain evidence="1">Hsosn_3</strain>
        <tissue evidence="1">Leaf</tissue>
    </source>
</reference>
<dbReference type="EMBL" id="JAUIZM010000008">
    <property type="protein sequence ID" value="KAK1368359.1"/>
    <property type="molecule type" value="Genomic_DNA"/>
</dbReference>
<dbReference type="AlphaFoldDB" id="A0AAD8MD59"/>
<comment type="caution">
    <text evidence="1">The sequence shown here is derived from an EMBL/GenBank/DDBJ whole genome shotgun (WGS) entry which is preliminary data.</text>
</comment>
<dbReference type="Gene3D" id="1.10.260.100">
    <property type="match status" value="1"/>
</dbReference>
<dbReference type="Proteomes" id="UP001237642">
    <property type="component" value="Unassembled WGS sequence"/>
</dbReference>
<keyword evidence="2" id="KW-1185">Reference proteome</keyword>
<proteinExistence type="predicted"/>
<accession>A0AAD8MD59</accession>